<dbReference type="PRINTS" id="PR00344">
    <property type="entry name" value="BCTRLSENSOR"/>
</dbReference>
<evidence type="ECO:0000256" key="5">
    <source>
        <dbReference type="ARBA" id="ARBA00022553"/>
    </source>
</evidence>
<dbReference type="GO" id="GO:0000155">
    <property type="term" value="F:phosphorelay sensor kinase activity"/>
    <property type="evidence" value="ECO:0007669"/>
    <property type="project" value="InterPro"/>
</dbReference>
<keyword evidence="10 12" id="KW-0472">Membrane</keyword>
<dbReference type="InterPro" id="IPR004358">
    <property type="entry name" value="Sig_transdc_His_kin-like_C"/>
</dbReference>
<comment type="catalytic activity">
    <reaction evidence="1">
        <text>ATP + protein L-histidine = ADP + protein N-phospho-L-histidine.</text>
        <dbReference type="EC" id="2.7.13.3"/>
    </reaction>
</comment>
<keyword evidence="16" id="KW-1185">Reference proteome</keyword>
<dbReference type="SUPFAM" id="SSF158472">
    <property type="entry name" value="HAMP domain-like"/>
    <property type="match status" value="1"/>
</dbReference>
<dbReference type="SMART" id="SM00388">
    <property type="entry name" value="HisKA"/>
    <property type="match status" value="1"/>
</dbReference>
<dbReference type="SMART" id="SM00304">
    <property type="entry name" value="HAMP"/>
    <property type="match status" value="1"/>
</dbReference>
<dbReference type="EC" id="2.7.13.3" evidence="3"/>
<dbReference type="PROSITE" id="PS50885">
    <property type="entry name" value="HAMP"/>
    <property type="match status" value="1"/>
</dbReference>
<evidence type="ECO:0000256" key="8">
    <source>
        <dbReference type="ARBA" id="ARBA00022777"/>
    </source>
</evidence>
<dbReference type="SUPFAM" id="SSF103190">
    <property type="entry name" value="Sensory domain-like"/>
    <property type="match status" value="1"/>
</dbReference>
<dbReference type="AlphaFoldDB" id="A0A2H5F3Q2"/>
<evidence type="ECO:0000313" key="16">
    <source>
        <dbReference type="Proteomes" id="UP000234530"/>
    </source>
</evidence>
<name>A0A2H5F3Q2_9RHOB</name>
<dbReference type="InterPro" id="IPR033463">
    <property type="entry name" value="sCache_3"/>
</dbReference>
<feature type="coiled-coil region" evidence="11">
    <location>
        <begin position="374"/>
        <end position="408"/>
    </location>
</feature>
<dbReference type="PROSITE" id="PS50109">
    <property type="entry name" value="HIS_KIN"/>
    <property type="match status" value="1"/>
</dbReference>
<dbReference type="CDD" id="cd00082">
    <property type="entry name" value="HisKA"/>
    <property type="match status" value="1"/>
</dbReference>
<sequence>MLVLLPILLGATVMRWAGKTDDLLIVKANGDLTIAHEYLGHLIASSGERLATVSESAAFQTALEAGQVEPLIDRERAALGLDFLYIALAGEPEAQGWPVIAAALQGRVDSAIDLFDVETLTRISPLLAERARIAIVPTRAAVPSDRKAEDRGLVVHAAAPLTLPDGRPAALVGGVLLNRNLGFIDTINNLVYSAASLPEGSQGTATLFLDDVRISTNVRMFGDQRALGTRVSAEVRKHVLDEGRVWLARAFVVNDWYVSGYEPITDSFGNRVGMLYAGFLETPFRQDRLWSIIGAALLFLAIAALSVPLFLTWAGRIFRPLEQMTRTMAEVEAGDLAARNGSPKGEDEIAQVASHLDTLLDQVQERDRSLRAWAATLEDKVEDRTRDLREAKEALEQATQQLVMSEKLAAVGEITASVAHEINNPVAVIQGNLDVARTLLGEKSTEVRTEFDLIDDQLYRISTMVSKLLQFARPGEFSGAENLLSPGEVINDCLVLVRHVIDSAGIRLELRDEAQGRIRIDQTELQQVIVNLIVNAAHAMPGGGRLEITTTDRPHDGVAGVEITISDSGHGMDAATLEMIFHPFFTTKRASGTGLGLSISQSLVTRAGGFITAESRVGEGSRFRIWLPEAVQA</sequence>
<dbReference type="Pfam" id="PF00512">
    <property type="entry name" value="HisKA"/>
    <property type="match status" value="1"/>
</dbReference>
<protein>
    <recommendedName>
        <fullName evidence="3">histidine kinase</fullName>
        <ecNumber evidence="3">2.7.13.3</ecNumber>
    </recommendedName>
</protein>
<keyword evidence="8 15" id="KW-0418">Kinase</keyword>
<feature type="domain" description="Histidine kinase" evidence="13">
    <location>
        <begin position="417"/>
        <end position="631"/>
    </location>
</feature>
<dbReference type="PANTHER" id="PTHR43065:SF22">
    <property type="entry name" value="HISTIDINE KINASE"/>
    <property type="match status" value="1"/>
</dbReference>
<dbReference type="KEGG" id="pzh:CX676_04875"/>
<evidence type="ECO:0000256" key="3">
    <source>
        <dbReference type="ARBA" id="ARBA00012438"/>
    </source>
</evidence>
<dbReference type="Gene3D" id="3.30.565.10">
    <property type="entry name" value="Histidine kinase-like ATPase, C-terminal domain"/>
    <property type="match status" value="1"/>
</dbReference>
<evidence type="ECO:0000259" key="14">
    <source>
        <dbReference type="PROSITE" id="PS50885"/>
    </source>
</evidence>
<evidence type="ECO:0000259" key="13">
    <source>
        <dbReference type="PROSITE" id="PS50109"/>
    </source>
</evidence>
<keyword evidence="9 12" id="KW-1133">Transmembrane helix</keyword>
<dbReference type="Gene3D" id="6.10.340.10">
    <property type="match status" value="1"/>
</dbReference>
<evidence type="ECO:0000256" key="7">
    <source>
        <dbReference type="ARBA" id="ARBA00022692"/>
    </source>
</evidence>
<dbReference type="SMART" id="SM00387">
    <property type="entry name" value="HATPase_c"/>
    <property type="match status" value="1"/>
</dbReference>
<keyword evidence="6" id="KW-0808">Transferase</keyword>
<dbReference type="GO" id="GO:0005886">
    <property type="term" value="C:plasma membrane"/>
    <property type="evidence" value="ECO:0007669"/>
    <property type="project" value="UniProtKB-SubCell"/>
</dbReference>
<evidence type="ECO:0000313" key="15">
    <source>
        <dbReference type="EMBL" id="AUH66171.1"/>
    </source>
</evidence>
<evidence type="ECO:0000256" key="10">
    <source>
        <dbReference type="ARBA" id="ARBA00023136"/>
    </source>
</evidence>
<dbReference type="CDD" id="cd06225">
    <property type="entry name" value="HAMP"/>
    <property type="match status" value="1"/>
</dbReference>
<dbReference type="Proteomes" id="UP000234530">
    <property type="component" value="Chromosome"/>
</dbReference>
<dbReference type="OrthoDB" id="7568856at2"/>
<dbReference type="SUPFAM" id="SSF47384">
    <property type="entry name" value="Homodimeric domain of signal transducing histidine kinase"/>
    <property type="match status" value="1"/>
</dbReference>
<dbReference type="InterPro" id="IPR036097">
    <property type="entry name" value="HisK_dim/P_sf"/>
</dbReference>
<proteinExistence type="predicted"/>
<organism evidence="15 16">
    <name type="scientific">Paracoccus zhejiangensis</name>
    <dbReference type="NCBI Taxonomy" id="1077935"/>
    <lineage>
        <taxon>Bacteria</taxon>
        <taxon>Pseudomonadati</taxon>
        <taxon>Pseudomonadota</taxon>
        <taxon>Alphaproteobacteria</taxon>
        <taxon>Rhodobacterales</taxon>
        <taxon>Paracoccaceae</taxon>
        <taxon>Paracoccus</taxon>
    </lineage>
</organism>
<feature type="domain" description="HAMP" evidence="14">
    <location>
        <begin position="315"/>
        <end position="368"/>
    </location>
</feature>
<evidence type="ECO:0000256" key="9">
    <source>
        <dbReference type="ARBA" id="ARBA00022989"/>
    </source>
</evidence>
<reference evidence="15 16" key="1">
    <citation type="journal article" date="2013" name="Antonie Van Leeuwenhoek">
        <title>Paracoccus zhejiangensis sp. nov., isolated from activated sludge in wastewater-treatment system.</title>
        <authorList>
            <person name="Wu Z.G."/>
            <person name="Zhang D.F."/>
            <person name="Liu Y.L."/>
            <person name="Wang F."/>
            <person name="Jiang X."/>
            <person name="Li C."/>
            <person name="Li S.P."/>
            <person name="Hong Q."/>
            <person name="Li W.J."/>
        </authorList>
    </citation>
    <scope>NUCLEOTIDE SEQUENCE [LARGE SCALE GENOMIC DNA]</scope>
    <source>
        <strain evidence="15 16">J6</strain>
    </source>
</reference>
<keyword evidence="11" id="KW-0175">Coiled coil</keyword>
<dbReference type="PANTHER" id="PTHR43065">
    <property type="entry name" value="SENSOR HISTIDINE KINASE"/>
    <property type="match status" value="1"/>
</dbReference>
<dbReference type="InterPro" id="IPR003660">
    <property type="entry name" value="HAMP_dom"/>
</dbReference>
<evidence type="ECO:0000256" key="6">
    <source>
        <dbReference type="ARBA" id="ARBA00022679"/>
    </source>
</evidence>
<dbReference type="InterPro" id="IPR029151">
    <property type="entry name" value="Sensor-like_sf"/>
</dbReference>
<dbReference type="InterPro" id="IPR005467">
    <property type="entry name" value="His_kinase_dom"/>
</dbReference>
<keyword evidence="4" id="KW-1003">Cell membrane</keyword>
<dbReference type="Pfam" id="PF02518">
    <property type="entry name" value="HATPase_c"/>
    <property type="match status" value="1"/>
</dbReference>
<dbReference type="InterPro" id="IPR003661">
    <property type="entry name" value="HisK_dim/P_dom"/>
</dbReference>
<dbReference type="Gene3D" id="1.10.287.130">
    <property type="match status" value="1"/>
</dbReference>
<dbReference type="Pfam" id="PF17202">
    <property type="entry name" value="sCache_3_3"/>
    <property type="match status" value="1"/>
</dbReference>
<comment type="subcellular location">
    <subcellularLocation>
        <location evidence="2">Cell membrane</location>
        <topology evidence="2">Multi-pass membrane protein</topology>
    </subcellularLocation>
</comment>
<evidence type="ECO:0000256" key="1">
    <source>
        <dbReference type="ARBA" id="ARBA00000085"/>
    </source>
</evidence>
<gene>
    <name evidence="15" type="ORF">CX676_04875</name>
</gene>
<evidence type="ECO:0000256" key="4">
    <source>
        <dbReference type="ARBA" id="ARBA00022475"/>
    </source>
</evidence>
<accession>A0A2H5F3Q2</accession>
<evidence type="ECO:0000256" key="11">
    <source>
        <dbReference type="SAM" id="Coils"/>
    </source>
</evidence>
<keyword evidence="7 12" id="KW-0812">Transmembrane</keyword>
<dbReference type="InterPro" id="IPR036890">
    <property type="entry name" value="HATPase_C_sf"/>
</dbReference>
<dbReference type="InterPro" id="IPR003594">
    <property type="entry name" value="HATPase_dom"/>
</dbReference>
<keyword evidence="5" id="KW-0597">Phosphoprotein</keyword>
<evidence type="ECO:0000256" key="12">
    <source>
        <dbReference type="SAM" id="Phobius"/>
    </source>
</evidence>
<dbReference type="Pfam" id="PF00672">
    <property type="entry name" value="HAMP"/>
    <property type="match status" value="1"/>
</dbReference>
<evidence type="ECO:0000256" key="2">
    <source>
        <dbReference type="ARBA" id="ARBA00004651"/>
    </source>
</evidence>
<feature type="transmembrane region" description="Helical" evidence="12">
    <location>
        <begin position="289"/>
        <end position="314"/>
    </location>
</feature>
<dbReference type="EMBL" id="CP025430">
    <property type="protein sequence ID" value="AUH66171.1"/>
    <property type="molecule type" value="Genomic_DNA"/>
</dbReference>
<dbReference type="SUPFAM" id="SSF55874">
    <property type="entry name" value="ATPase domain of HSP90 chaperone/DNA topoisomerase II/histidine kinase"/>
    <property type="match status" value="1"/>
</dbReference>